<feature type="domain" description="6-hydroxymethylpterin diphosphokinase MptE-like" evidence="1">
    <location>
        <begin position="29"/>
        <end position="150"/>
    </location>
</feature>
<organism evidence="2">
    <name type="scientific">marine metagenome</name>
    <dbReference type="NCBI Taxonomy" id="408172"/>
    <lineage>
        <taxon>unclassified sequences</taxon>
        <taxon>metagenomes</taxon>
        <taxon>ecological metagenomes</taxon>
    </lineage>
</organism>
<feature type="non-terminal residue" evidence="2">
    <location>
        <position position="153"/>
    </location>
</feature>
<evidence type="ECO:0000259" key="1">
    <source>
        <dbReference type="Pfam" id="PF01973"/>
    </source>
</evidence>
<dbReference type="AlphaFoldDB" id="A0A382UT96"/>
<gene>
    <name evidence="2" type="ORF">METZ01_LOCUS390211</name>
</gene>
<accession>A0A382UT96</accession>
<proteinExistence type="predicted"/>
<sequence length="153" mass="17283">MSKTKPFNRENFWKKIYSEMIYDEWLENFPLNLTNIWNESSAAELTPTNSKTKLKSAIVIGRGPSVKKKGHLELLAKSNFDGAIICCDGALINTLKAGVTPDKFPNFYVATIDPRQEIGEYYDDKIVDQYGDKIKGIFSTIVKPTTIEKARNA</sequence>
<dbReference type="EMBL" id="UINC01146560">
    <property type="protein sequence ID" value="SVD37357.1"/>
    <property type="molecule type" value="Genomic_DNA"/>
</dbReference>
<dbReference type="InterPro" id="IPR002826">
    <property type="entry name" value="MptE-like"/>
</dbReference>
<evidence type="ECO:0000313" key="2">
    <source>
        <dbReference type="EMBL" id="SVD37357.1"/>
    </source>
</evidence>
<protein>
    <recommendedName>
        <fullName evidence="1">6-hydroxymethylpterin diphosphokinase MptE-like domain-containing protein</fullName>
    </recommendedName>
</protein>
<dbReference type="Pfam" id="PF01973">
    <property type="entry name" value="MptE-like"/>
    <property type="match status" value="1"/>
</dbReference>
<name>A0A382UT96_9ZZZZ</name>
<reference evidence="2" key="1">
    <citation type="submission" date="2018-05" db="EMBL/GenBank/DDBJ databases">
        <authorList>
            <person name="Lanie J.A."/>
            <person name="Ng W.-L."/>
            <person name="Kazmierczak K.M."/>
            <person name="Andrzejewski T.M."/>
            <person name="Davidsen T.M."/>
            <person name="Wayne K.J."/>
            <person name="Tettelin H."/>
            <person name="Glass J.I."/>
            <person name="Rusch D."/>
            <person name="Podicherti R."/>
            <person name="Tsui H.-C.T."/>
            <person name="Winkler M.E."/>
        </authorList>
    </citation>
    <scope>NUCLEOTIDE SEQUENCE</scope>
</reference>